<name>A0ABY9V955_9ACTN</name>
<gene>
    <name evidence="2" type="ORF">PS467_41715</name>
</gene>
<reference evidence="2 3" key="1">
    <citation type="submission" date="2023-02" db="EMBL/GenBank/DDBJ databases">
        <title>Streptomyces sp. SCA4-21 with antifungal activity against Fusarium oxysporum f. sp. cubense, Streptomyces sp. SCA2-17 with antifungal activity against Fusarium oxysporum f. sp. cubense.</title>
        <authorList>
            <person name="Qi D."/>
        </authorList>
    </citation>
    <scope>NUCLEOTIDE SEQUENCE [LARGE SCALE GENOMIC DNA]</scope>
    <source>
        <strain evidence="2 3">SCA4-21</strain>
    </source>
</reference>
<proteinExistence type="predicted"/>
<evidence type="ECO:0000313" key="2">
    <source>
        <dbReference type="EMBL" id="WNF01384.1"/>
    </source>
</evidence>
<protein>
    <recommendedName>
        <fullName evidence="4">CHAD domain-containing protein</fullName>
    </recommendedName>
</protein>
<accession>A0ABY9V955</accession>
<dbReference type="RefSeq" id="WP_311039703.1">
    <property type="nucleotide sequence ID" value="NZ_CP117522.1"/>
</dbReference>
<dbReference type="EMBL" id="CP117522">
    <property type="protein sequence ID" value="WNF01384.1"/>
    <property type="molecule type" value="Genomic_DNA"/>
</dbReference>
<evidence type="ECO:0008006" key="4">
    <source>
        <dbReference type="Google" id="ProtNLM"/>
    </source>
</evidence>
<evidence type="ECO:0000313" key="3">
    <source>
        <dbReference type="Proteomes" id="UP001305606"/>
    </source>
</evidence>
<evidence type="ECO:0000256" key="1">
    <source>
        <dbReference type="SAM" id="MobiDB-lite"/>
    </source>
</evidence>
<organism evidence="2 3">
    <name type="scientific">Streptomyces luomodiensis</name>
    <dbReference type="NCBI Taxonomy" id="3026192"/>
    <lineage>
        <taxon>Bacteria</taxon>
        <taxon>Bacillati</taxon>
        <taxon>Actinomycetota</taxon>
        <taxon>Actinomycetes</taxon>
        <taxon>Kitasatosporales</taxon>
        <taxon>Streptomycetaceae</taxon>
        <taxon>Streptomyces</taxon>
    </lineage>
</organism>
<feature type="region of interest" description="Disordered" evidence="1">
    <location>
        <begin position="208"/>
        <end position="232"/>
    </location>
</feature>
<keyword evidence="3" id="KW-1185">Reference proteome</keyword>
<sequence>MRWPWQRAARTSACPQPRLLPSATAGVCFETVFTITWRPRGRTRHNLEEAVRTHIHATATETAAHLDAGDLPAAQDAINAALALPRHRTQQYRLLSARASLRLSPAAKELIAQRQADENRIRRLHFLKTHLYNHPDLVVLDRLEHQAPGALHDEHVAELQRLARLIKACDHWWSPLLQQWEQLGEGFNDAEKQQQAMLALLDSLKTLNGGSPPPGIATPEPGQQRTFREAHP</sequence>
<dbReference type="Proteomes" id="UP001305606">
    <property type="component" value="Chromosome"/>
</dbReference>